<dbReference type="GO" id="GO:0006338">
    <property type="term" value="P:chromatin remodeling"/>
    <property type="evidence" value="ECO:0007669"/>
    <property type="project" value="UniProtKB-ARBA"/>
</dbReference>
<dbReference type="Proteomes" id="UP001301769">
    <property type="component" value="Unassembled WGS sequence"/>
</dbReference>
<feature type="domain" description="Chromo" evidence="3">
    <location>
        <begin position="518"/>
        <end position="578"/>
    </location>
</feature>
<feature type="compositionally biased region" description="Low complexity" evidence="2">
    <location>
        <begin position="422"/>
        <end position="435"/>
    </location>
</feature>
<dbReference type="CDD" id="cd00024">
    <property type="entry name" value="CD_CSD"/>
    <property type="match status" value="1"/>
</dbReference>
<protein>
    <recommendedName>
        <fullName evidence="3">Chromo domain-containing protein</fullName>
    </recommendedName>
</protein>
<feature type="region of interest" description="Disordered" evidence="2">
    <location>
        <begin position="422"/>
        <end position="519"/>
    </location>
</feature>
<feature type="compositionally biased region" description="Low complexity" evidence="2">
    <location>
        <begin position="313"/>
        <end position="332"/>
    </location>
</feature>
<dbReference type="AlphaFoldDB" id="A0AAN6Y0R3"/>
<feature type="compositionally biased region" description="Low complexity" evidence="2">
    <location>
        <begin position="340"/>
        <end position="358"/>
    </location>
</feature>
<evidence type="ECO:0000256" key="2">
    <source>
        <dbReference type="SAM" id="MobiDB-lite"/>
    </source>
</evidence>
<gene>
    <name evidence="4" type="ORF">QBC37DRAFT_428946</name>
</gene>
<feature type="compositionally biased region" description="Polar residues" evidence="2">
    <location>
        <begin position="177"/>
        <end position="188"/>
    </location>
</feature>
<evidence type="ECO:0000256" key="1">
    <source>
        <dbReference type="ARBA" id="ARBA00011353"/>
    </source>
</evidence>
<dbReference type="SUPFAM" id="SSF54160">
    <property type="entry name" value="Chromo domain-like"/>
    <property type="match status" value="1"/>
</dbReference>
<feature type="compositionally biased region" description="Basic residues" evidence="2">
    <location>
        <begin position="297"/>
        <end position="308"/>
    </location>
</feature>
<comment type="subunit">
    <text evidence="1">Component of the NuA4 histone acetyltransferase complex.</text>
</comment>
<comment type="caution">
    <text evidence="4">The sequence shown here is derived from an EMBL/GenBank/DDBJ whole genome shotgun (WGS) entry which is preliminary data.</text>
</comment>
<reference evidence="4" key="1">
    <citation type="journal article" date="2023" name="Mol. Phylogenet. Evol.">
        <title>Genome-scale phylogeny and comparative genomics of the fungal order Sordariales.</title>
        <authorList>
            <person name="Hensen N."/>
            <person name="Bonometti L."/>
            <person name="Westerberg I."/>
            <person name="Brannstrom I.O."/>
            <person name="Guillou S."/>
            <person name="Cros-Aarteil S."/>
            <person name="Calhoun S."/>
            <person name="Haridas S."/>
            <person name="Kuo A."/>
            <person name="Mondo S."/>
            <person name="Pangilinan J."/>
            <person name="Riley R."/>
            <person name="LaButti K."/>
            <person name="Andreopoulos B."/>
            <person name="Lipzen A."/>
            <person name="Chen C."/>
            <person name="Yan M."/>
            <person name="Daum C."/>
            <person name="Ng V."/>
            <person name="Clum A."/>
            <person name="Steindorff A."/>
            <person name="Ohm R.A."/>
            <person name="Martin F."/>
            <person name="Silar P."/>
            <person name="Natvig D.O."/>
            <person name="Lalanne C."/>
            <person name="Gautier V."/>
            <person name="Ament-Velasquez S.L."/>
            <person name="Kruys A."/>
            <person name="Hutchinson M.I."/>
            <person name="Powell A.J."/>
            <person name="Barry K."/>
            <person name="Miller A.N."/>
            <person name="Grigoriev I.V."/>
            <person name="Debuchy R."/>
            <person name="Gladieux P."/>
            <person name="Hiltunen Thoren M."/>
            <person name="Johannesson H."/>
        </authorList>
    </citation>
    <scope>NUCLEOTIDE SEQUENCE</scope>
    <source>
        <strain evidence="4">PSN293</strain>
    </source>
</reference>
<dbReference type="Gene3D" id="2.40.50.40">
    <property type="match status" value="1"/>
</dbReference>
<dbReference type="InterPro" id="IPR016197">
    <property type="entry name" value="Chromo-like_dom_sf"/>
</dbReference>
<feature type="compositionally biased region" description="Basic and acidic residues" evidence="2">
    <location>
        <begin position="484"/>
        <end position="494"/>
    </location>
</feature>
<accession>A0AAN6Y0R3</accession>
<organism evidence="4 5">
    <name type="scientific">Rhypophila decipiens</name>
    <dbReference type="NCBI Taxonomy" id="261697"/>
    <lineage>
        <taxon>Eukaryota</taxon>
        <taxon>Fungi</taxon>
        <taxon>Dikarya</taxon>
        <taxon>Ascomycota</taxon>
        <taxon>Pezizomycotina</taxon>
        <taxon>Sordariomycetes</taxon>
        <taxon>Sordariomycetidae</taxon>
        <taxon>Sordariales</taxon>
        <taxon>Naviculisporaceae</taxon>
        <taxon>Rhypophila</taxon>
    </lineage>
</organism>
<feature type="compositionally biased region" description="Basic residues" evidence="2">
    <location>
        <begin position="495"/>
        <end position="504"/>
    </location>
</feature>
<dbReference type="PROSITE" id="PS50013">
    <property type="entry name" value="CHROMO_2"/>
    <property type="match status" value="1"/>
</dbReference>
<feature type="region of interest" description="Disordered" evidence="2">
    <location>
        <begin position="573"/>
        <end position="637"/>
    </location>
</feature>
<evidence type="ECO:0000313" key="4">
    <source>
        <dbReference type="EMBL" id="KAK4210299.1"/>
    </source>
</evidence>
<feature type="compositionally biased region" description="Polar residues" evidence="2">
    <location>
        <begin position="275"/>
        <end position="285"/>
    </location>
</feature>
<evidence type="ECO:0000313" key="5">
    <source>
        <dbReference type="Proteomes" id="UP001301769"/>
    </source>
</evidence>
<proteinExistence type="predicted"/>
<evidence type="ECO:0000259" key="3">
    <source>
        <dbReference type="PROSITE" id="PS50013"/>
    </source>
</evidence>
<feature type="compositionally biased region" description="Polar residues" evidence="2">
    <location>
        <begin position="158"/>
        <end position="167"/>
    </location>
</feature>
<dbReference type="EMBL" id="MU858178">
    <property type="protein sequence ID" value="KAK4210299.1"/>
    <property type="molecule type" value="Genomic_DNA"/>
</dbReference>
<name>A0AAN6Y0R3_9PEZI</name>
<feature type="compositionally biased region" description="Acidic residues" evidence="2">
    <location>
        <begin position="595"/>
        <end position="615"/>
    </location>
</feature>
<feature type="compositionally biased region" description="Basic residues" evidence="2">
    <location>
        <begin position="131"/>
        <end position="140"/>
    </location>
</feature>
<sequence length="637" mass="69446">MPPRKAGRIKNAASAPARIVPVKIEIPLPSKPVYVPGAGPRSAPISLTPARDSTAYILDKYVLPKLSECGPKDRRLVYYLVGFRDLPEVRTLVPCHKAQEYVDPATIEEWESEQHNKLMDERARLKEEAAKKKKKVGRPPKIKDDPAELDYSKPSPHGTVTASTPTGSEHHGRMLDTQLTGPSLSTPQKRPRSSLDQLGQLDRLDQEEAGPTPEPNTKANSKSDAKTQTQPRTTTSTSTASSFTSSSNVNRLSVREEEAIRRQLFHSATKHRLSPSYSPPVNQQHPDLAAESATMPRRGKPYPGHLRHLRDNASTSRASSSSQASTSAGQPTQPTPSQPTPSQAAPSQPAPSVSSSGGRQTRSATRNSRPIISGSASVDSPSGTGTGTPQIHPDWAQIMKFSNKVMDVMDTLAPQYNIQPANAAAASSGSTANTNKPLTTHPAFAASWGGDRLPLPNSQGILPSTEKASPAPEPSRSQKGKNRSPKETPDEDARAKKRRKTSKPKPKEDKEPSEDESWSVQCLLRDEFRYVDGRRALYYLVQWTGNYEPTWEPASNIIDKELVRVYKAQKKEGALPPMPANASYSAVSDAFRGDLDDDRNDDLVREDEEEEEDEILGVTDPATTTTPLPGSGKKRVA</sequence>
<feature type="compositionally biased region" description="Low complexity" evidence="2">
    <location>
        <begin position="233"/>
        <end position="247"/>
    </location>
</feature>
<dbReference type="InterPro" id="IPR000953">
    <property type="entry name" value="Chromo/chromo_shadow_dom"/>
</dbReference>
<feature type="compositionally biased region" description="Polar residues" evidence="2">
    <location>
        <begin position="359"/>
        <end position="389"/>
    </location>
</feature>
<feature type="compositionally biased region" description="Polar residues" evidence="2">
    <location>
        <begin position="215"/>
        <end position="232"/>
    </location>
</feature>
<feature type="region of interest" description="Disordered" evidence="2">
    <location>
        <begin position="126"/>
        <end position="395"/>
    </location>
</feature>
<reference evidence="4" key="2">
    <citation type="submission" date="2023-05" db="EMBL/GenBank/DDBJ databases">
        <authorList>
            <consortium name="Lawrence Berkeley National Laboratory"/>
            <person name="Steindorff A."/>
            <person name="Hensen N."/>
            <person name="Bonometti L."/>
            <person name="Westerberg I."/>
            <person name="Brannstrom I.O."/>
            <person name="Guillou S."/>
            <person name="Cros-Aarteil S."/>
            <person name="Calhoun S."/>
            <person name="Haridas S."/>
            <person name="Kuo A."/>
            <person name="Mondo S."/>
            <person name="Pangilinan J."/>
            <person name="Riley R."/>
            <person name="Labutti K."/>
            <person name="Andreopoulos B."/>
            <person name="Lipzen A."/>
            <person name="Chen C."/>
            <person name="Yanf M."/>
            <person name="Daum C."/>
            <person name="Ng V."/>
            <person name="Clum A."/>
            <person name="Ohm R."/>
            <person name="Martin F."/>
            <person name="Silar P."/>
            <person name="Natvig D."/>
            <person name="Lalanne C."/>
            <person name="Gautier V."/>
            <person name="Ament-Velasquez S.L."/>
            <person name="Kruys A."/>
            <person name="Hutchinson M.I."/>
            <person name="Powell A.J."/>
            <person name="Barry K."/>
            <person name="Miller A.N."/>
            <person name="Grigoriev I.V."/>
            <person name="Debuchy R."/>
            <person name="Gladieux P."/>
            <person name="Thoren M.H."/>
            <person name="Johannesson H."/>
        </authorList>
    </citation>
    <scope>NUCLEOTIDE SEQUENCE</scope>
    <source>
        <strain evidence="4">PSN293</strain>
    </source>
</reference>
<keyword evidence="5" id="KW-1185">Reference proteome</keyword>